<dbReference type="InterPro" id="IPR011862">
    <property type="entry name" value="Phos-bd"/>
</dbReference>
<comment type="similarity">
    <text evidence="1 4">Belongs to the PstS family.</text>
</comment>
<dbReference type="InterPro" id="IPR024370">
    <property type="entry name" value="PBP_domain"/>
</dbReference>
<keyword evidence="3" id="KW-0732">Signal</keyword>
<evidence type="ECO:0000256" key="1">
    <source>
        <dbReference type="ARBA" id="ARBA00008725"/>
    </source>
</evidence>
<dbReference type="Pfam" id="PF12849">
    <property type="entry name" value="PBP_like_2"/>
    <property type="match status" value="1"/>
</dbReference>
<dbReference type="GO" id="GO:0006817">
    <property type="term" value="P:phosphate ion transport"/>
    <property type="evidence" value="ECO:0007669"/>
    <property type="project" value="UniProtKB-UniRule"/>
</dbReference>
<dbReference type="NCBIfam" id="TIGR02136">
    <property type="entry name" value="ptsS_2"/>
    <property type="match status" value="1"/>
</dbReference>
<comment type="function">
    <text evidence="4">Involved in the system for phosphate transport across the cytoplasmic membrane.</text>
</comment>
<dbReference type="CDD" id="cd13653">
    <property type="entry name" value="PBP2_phosphate_like_1"/>
    <property type="match status" value="1"/>
</dbReference>
<evidence type="ECO:0000313" key="6">
    <source>
        <dbReference type="EMBL" id="ABM27612.1"/>
    </source>
</evidence>
<sequence precursor="true">MSRVISTRLSTYRDRLVRAAGHAFVVCAFVVLAQVAHAASPLEAFKGMSGNLDIAGGTAHIPVMKEAAKRIMTQNAAIRISVAGGGSGVGVQQVGEGLVAIGNTGRALSEAEVAKYGLVSFPFAIDGVAVVVNPANPVGALTAAQVRDIYAGKVTNWKALGGADRAITLYTRDEASGTREVFDGKLLAKGAVAASANVVPSNGAMKTAVAQDAGAIGYVGIGHIDTSVKAPVLDGMVATQENAANGSYTVTRKLYMNTKGQPTGLVRAFIDYLFTDEGADIIRASGYIPTGR</sequence>
<dbReference type="EMBL" id="CP000527">
    <property type="protein sequence ID" value="ABM27612.1"/>
    <property type="molecule type" value="Genomic_DNA"/>
</dbReference>
<protein>
    <recommendedName>
        <fullName evidence="4">Phosphate-binding protein</fullName>
    </recommendedName>
</protein>
<reference evidence="7" key="1">
    <citation type="journal article" date="2009" name="Environ. Microbiol.">
        <title>Contribution of mobile genetic elements to Desulfovibrio vulgaris genome plasticity.</title>
        <authorList>
            <person name="Walker C.B."/>
            <person name="Stolyar S."/>
            <person name="Chivian D."/>
            <person name="Pinel N."/>
            <person name="Gabster J.A."/>
            <person name="Dehal P.S."/>
            <person name="He Z."/>
            <person name="Yang Z.K."/>
            <person name="Yen H.C."/>
            <person name="Zhou J."/>
            <person name="Wall J.D."/>
            <person name="Hazen T.C."/>
            <person name="Arkin A.P."/>
            <person name="Stahl D.A."/>
        </authorList>
    </citation>
    <scope>NUCLEOTIDE SEQUENCE [LARGE SCALE GENOMIC DNA]</scope>
    <source>
        <strain evidence="7">DP4</strain>
    </source>
</reference>
<keyword evidence="2 4" id="KW-0813">Transport</keyword>
<evidence type="ECO:0000313" key="7">
    <source>
        <dbReference type="Proteomes" id="UP000009173"/>
    </source>
</evidence>
<evidence type="ECO:0000259" key="5">
    <source>
        <dbReference type="Pfam" id="PF12849"/>
    </source>
</evidence>
<dbReference type="HOGENOM" id="CLU_026228_5_1_7"/>
<dbReference type="Gene3D" id="3.40.190.10">
    <property type="entry name" value="Periplasmic binding protein-like II"/>
    <property type="match status" value="2"/>
</dbReference>
<accession>A0A0H3A7Z8</accession>
<evidence type="ECO:0000256" key="3">
    <source>
        <dbReference type="ARBA" id="ARBA00022729"/>
    </source>
</evidence>
<name>A0A0H3A7Z8_NITV4</name>
<dbReference type="PANTHER" id="PTHR30570">
    <property type="entry name" value="PERIPLASMIC PHOSPHATE BINDING COMPONENT OF PHOSPHATE ABC TRANSPORTER"/>
    <property type="match status" value="1"/>
</dbReference>
<dbReference type="GO" id="GO:0042301">
    <property type="term" value="F:phosphate ion binding"/>
    <property type="evidence" value="ECO:0007669"/>
    <property type="project" value="UniProtKB-UniRule"/>
</dbReference>
<dbReference type="KEGG" id="dvl:Dvul_0589"/>
<feature type="domain" description="PBP" evidence="5">
    <location>
        <begin position="50"/>
        <end position="277"/>
    </location>
</feature>
<dbReference type="SMR" id="A0A0H3A7Z8"/>
<proteinExistence type="inferred from homology"/>
<dbReference type="RefSeq" id="WP_010939936.1">
    <property type="nucleotide sequence ID" value="NC_008751.1"/>
</dbReference>
<gene>
    <name evidence="6" type="ordered locus">Dvul_0589</name>
</gene>
<evidence type="ECO:0000256" key="2">
    <source>
        <dbReference type="ARBA" id="ARBA00022448"/>
    </source>
</evidence>
<dbReference type="PANTHER" id="PTHR30570:SF1">
    <property type="entry name" value="PHOSPHATE-BINDING PROTEIN PSTS"/>
    <property type="match status" value="1"/>
</dbReference>
<organism evidence="6 7">
    <name type="scientific">Nitratidesulfovibrio vulgaris (strain DP4)</name>
    <name type="common">Desulfovibrio vulgaris</name>
    <dbReference type="NCBI Taxonomy" id="391774"/>
    <lineage>
        <taxon>Bacteria</taxon>
        <taxon>Pseudomonadati</taxon>
        <taxon>Thermodesulfobacteriota</taxon>
        <taxon>Desulfovibrionia</taxon>
        <taxon>Desulfovibrionales</taxon>
        <taxon>Desulfovibrionaceae</taxon>
        <taxon>Nitratidesulfovibrio</taxon>
    </lineage>
</organism>
<dbReference type="AlphaFoldDB" id="A0A0H3A7Z8"/>
<keyword evidence="4" id="KW-0592">Phosphate transport</keyword>
<dbReference type="SUPFAM" id="SSF53850">
    <property type="entry name" value="Periplasmic binding protein-like II"/>
    <property type="match status" value="1"/>
</dbReference>
<evidence type="ECO:0000256" key="4">
    <source>
        <dbReference type="RuleBase" id="RU367119"/>
    </source>
</evidence>
<dbReference type="Proteomes" id="UP000009173">
    <property type="component" value="Chromosome"/>
</dbReference>
<dbReference type="InterPro" id="IPR050811">
    <property type="entry name" value="Phosphate_ABC_transporter"/>
</dbReference>